<gene>
    <name evidence="2" type="ORF">SAMN05216285_3561</name>
</gene>
<dbReference type="SUPFAM" id="SSF50998">
    <property type="entry name" value="Quinoprotein alcohol dehydrogenase-like"/>
    <property type="match status" value="1"/>
</dbReference>
<dbReference type="Gene3D" id="2.130.10.10">
    <property type="entry name" value="YVTN repeat-like/Quinoprotein amine dehydrogenase"/>
    <property type="match status" value="1"/>
</dbReference>
<dbReference type="SMART" id="SM00564">
    <property type="entry name" value="PQQ"/>
    <property type="match status" value="6"/>
</dbReference>
<dbReference type="RefSeq" id="WP_177179249.1">
    <property type="nucleotide sequence ID" value="NZ_FOIS01000004.1"/>
</dbReference>
<dbReference type="PROSITE" id="PS51257">
    <property type="entry name" value="PROKAR_LIPOPROTEIN"/>
    <property type="match status" value="1"/>
</dbReference>
<keyword evidence="3" id="KW-1185">Reference proteome</keyword>
<evidence type="ECO:0000313" key="2">
    <source>
        <dbReference type="EMBL" id="SEW26282.1"/>
    </source>
</evidence>
<dbReference type="Proteomes" id="UP000183275">
    <property type="component" value="Unassembled WGS sequence"/>
</dbReference>
<dbReference type="Pfam" id="PF13360">
    <property type="entry name" value="PQQ_2"/>
    <property type="match status" value="1"/>
</dbReference>
<protein>
    <submittedName>
        <fullName evidence="2">PQQ-like domain-containing protein</fullName>
    </submittedName>
</protein>
<dbReference type="InterPro" id="IPR002372">
    <property type="entry name" value="PQQ_rpt_dom"/>
</dbReference>
<dbReference type="OrthoDB" id="8638at2157"/>
<dbReference type="Gene3D" id="2.40.128.630">
    <property type="match status" value="1"/>
</dbReference>
<sequence length="391" mass="42038">MPSSRRTYLAGVGVGLSTIIAGCSDESRPTSTPIASNWEQIGHDSRHTSANTSISNISQGDTHWRTELEANAEISGVAVIDNRIIAGGRREMERGFLSQISLGDGEILSSVELSTPVIAPPVLSENSVITTCRIDGQTGNLRSFDYEETERWSHRVAGTLPAPPAIHQSVVYGGSRKGEIFALEESDGDVRWERTLGDEQTEGAVSAPPTVDETGVYIPLSSSAAQGIYSLSPTDGTTKWKIEGPRILSILARTDDVLLVSYPSYDVAAFDIRTGERRWSTSLAEKEVSPPAVSDGIIVVADETTLYGLEAETGEERWSITCDPDTAYQPVIAGPTVLIQSENSLICCSVEDGEQLWTSDHSSGIPIVPFENGLLFSPAPNTLAAYSSYQE</sequence>
<organism evidence="2 3">
    <name type="scientific">Natrinema salifodinae</name>
    <dbReference type="NCBI Taxonomy" id="1202768"/>
    <lineage>
        <taxon>Archaea</taxon>
        <taxon>Methanobacteriati</taxon>
        <taxon>Methanobacteriota</taxon>
        <taxon>Stenosarchaea group</taxon>
        <taxon>Halobacteria</taxon>
        <taxon>Halobacteriales</taxon>
        <taxon>Natrialbaceae</taxon>
        <taxon>Natrinema</taxon>
    </lineage>
</organism>
<dbReference type="STRING" id="1202768.SAMN05216285_3561"/>
<name>A0A1I0QH69_9EURY</name>
<dbReference type="PANTHER" id="PTHR34512">
    <property type="entry name" value="CELL SURFACE PROTEIN"/>
    <property type="match status" value="1"/>
</dbReference>
<feature type="domain" description="Pyrrolo-quinoline quinone repeat" evidence="1">
    <location>
        <begin position="139"/>
        <end position="287"/>
    </location>
</feature>
<dbReference type="AlphaFoldDB" id="A0A1I0QH69"/>
<dbReference type="InterPro" id="IPR015943">
    <property type="entry name" value="WD40/YVTN_repeat-like_dom_sf"/>
</dbReference>
<dbReference type="InterPro" id="IPR011047">
    <property type="entry name" value="Quinoprotein_ADH-like_sf"/>
</dbReference>
<accession>A0A1I0QH69</accession>
<dbReference type="EMBL" id="FOIS01000004">
    <property type="protein sequence ID" value="SEW26282.1"/>
    <property type="molecule type" value="Genomic_DNA"/>
</dbReference>
<dbReference type="PANTHER" id="PTHR34512:SF30">
    <property type="entry name" value="OUTER MEMBRANE PROTEIN ASSEMBLY FACTOR BAMB"/>
    <property type="match status" value="1"/>
</dbReference>
<proteinExistence type="predicted"/>
<evidence type="ECO:0000313" key="3">
    <source>
        <dbReference type="Proteomes" id="UP000183275"/>
    </source>
</evidence>
<evidence type="ECO:0000259" key="1">
    <source>
        <dbReference type="Pfam" id="PF13360"/>
    </source>
</evidence>
<reference evidence="3" key="1">
    <citation type="submission" date="2016-10" db="EMBL/GenBank/DDBJ databases">
        <authorList>
            <person name="Varghese N."/>
        </authorList>
    </citation>
    <scope>NUCLEOTIDE SEQUENCE [LARGE SCALE GENOMIC DNA]</scope>
    <source>
        <strain evidence="3">CGMCC 1.12284</strain>
    </source>
</reference>
<dbReference type="InterPro" id="IPR018391">
    <property type="entry name" value="PQQ_b-propeller_rpt"/>
</dbReference>